<name>A0AA37HLU5_9HYPH</name>
<dbReference type="InterPro" id="IPR058781">
    <property type="entry name" value="HH_AprE-like"/>
</dbReference>
<dbReference type="GO" id="GO:0015031">
    <property type="term" value="P:protein transport"/>
    <property type="evidence" value="ECO:0007669"/>
    <property type="project" value="InterPro"/>
</dbReference>
<dbReference type="Gene3D" id="2.40.50.100">
    <property type="match status" value="1"/>
</dbReference>
<evidence type="ECO:0000259" key="10">
    <source>
        <dbReference type="Pfam" id="PF25994"/>
    </source>
</evidence>
<dbReference type="Gene3D" id="2.40.30.170">
    <property type="match status" value="1"/>
</dbReference>
<proteinExistence type="inferred from homology"/>
<evidence type="ECO:0000256" key="3">
    <source>
        <dbReference type="ARBA" id="ARBA00022448"/>
    </source>
</evidence>
<keyword evidence="6 9" id="KW-0812">Transmembrane</keyword>
<protein>
    <recommendedName>
        <fullName evidence="9">Membrane fusion protein (MFP) family protein</fullName>
    </recommendedName>
</protein>
<organism evidence="12 13">
    <name type="scientific">Methylobacterium gregans</name>
    <dbReference type="NCBI Taxonomy" id="374424"/>
    <lineage>
        <taxon>Bacteria</taxon>
        <taxon>Pseudomonadati</taxon>
        <taxon>Pseudomonadota</taxon>
        <taxon>Alphaproteobacteria</taxon>
        <taxon>Hyphomicrobiales</taxon>
        <taxon>Methylobacteriaceae</taxon>
        <taxon>Methylobacterium</taxon>
    </lineage>
</organism>
<evidence type="ECO:0000256" key="2">
    <source>
        <dbReference type="ARBA" id="ARBA00009477"/>
    </source>
</evidence>
<evidence type="ECO:0000313" key="12">
    <source>
        <dbReference type="EMBL" id="GJD77533.1"/>
    </source>
</evidence>
<evidence type="ECO:0000259" key="11">
    <source>
        <dbReference type="Pfam" id="PF26002"/>
    </source>
</evidence>
<dbReference type="Pfam" id="PF26002">
    <property type="entry name" value="Beta-barrel_AprE"/>
    <property type="match status" value="1"/>
</dbReference>
<gene>
    <name evidence="12" type="ORF">NBEOAGPD_0740</name>
</gene>
<evidence type="ECO:0000256" key="8">
    <source>
        <dbReference type="ARBA" id="ARBA00023136"/>
    </source>
</evidence>
<dbReference type="PANTHER" id="PTHR30386">
    <property type="entry name" value="MEMBRANE FUSION SUBUNIT OF EMRAB-TOLC MULTIDRUG EFFLUX PUMP"/>
    <property type="match status" value="1"/>
</dbReference>
<dbReference type="RefSeq" id="WP_238301294.1">
    <property type="nucleotide sequence ID" value="NZ_BPQM01000015.1"/>
</dbReference>
<comment type="similarity">
    <text evidence="2 9">Belongs to the membrane fusion protein (MFP) (TC 8.A.1) family.</text>
</comment>
<feature type="domain" description="AprE-like beta-barrel" evidence="11">
    <location>
        <begin position="433"/>
        <end position="523"/>
    </location>
</feature>
<evidence type="ECO:0000256" key="7">
    <source>
        <dbReference type="ARBA" id="ARBA00022989"/>
    </source>
</evidence>
<reference evidence="12" key="2">
    <citation type="submission" date="2021-08" db="EMBL/GenBank/DDBJ databases">
        <authorList>
            <person name="Tani A."/>
            <person name="Ola A."/>
            <person name="Ogura Y."/>
            <person name="Katsura K."/>
            <person name="Hayashi T."/>
        </authorList>
    </citation>
    <scope>NUCLEOTIDE SEQUENCE</scope>
    <source>
        <strain evidence="12">NBRC 103626</strain>
    </source>
</reference>
<keyword evidence="13" id="KW-1185">Reference proteome</keyword>
<comment type="subcellular location">
    <subcellularLocation>
        <location evidence="1 9">Cell inner membrane</location>
        <topology evidence="1 9">Single-pass membrane protein</topology>
    </subcellularLocation>
</comment>
<dbReference type="InterPro" id="IPR010129">
    <property type="entry name" value="T1SS_HlyD"/>
</dbReference>
<comment type="caution">
    <text evidence="9">Lacks conserved residue(s) required for the propagation of feature annotation.</text>
</comment>
<sequence length="546" mass="58872">MTPFVHDRLVQAQPAAPAPERALAPLDEARAAALRLLETLQRASQDLREAAAPLLAEAQTHLAAWMEGARAGSVALWTRLGEAGLQAPAAGLAAAALAVGLLSLRRRRAAPAGAGGPLAAYVRGPRRMGWAAILLFFGLGGGLAAAIPLASAALAPGVISPDGSRKAVQHLEGGIVRAIHVREGDVVAPGQPLVTLEGTQARADLGELHERMLYLTATEARLTAEQVQATRILRPGTIDALGSADAVAAVLKGQQDLFESRKATQTGRERILEQRILQLREESNGLREVITAQDTQLRLIQQEIDSVNILLLKGLERVPRLLGLQRQQAELRGERANNKSRIARNDQAIGQTEMELLTTRQQMREKVNEELGTVRTELATLRSKLPARTDVLARTTVAAPIGGTVMNVRVTTETGVVKPGEMLLEIVPGEAKLIIDARVRPGDIDVVRAGLRTKVVFSAFAQRNLPQFHGTLRSISADRLTDERTGEHYFLAKVEVDADDIKALRPDQVLSAGMPADVYVLTGERTTLDYLVRPFVDSLGKSFREI</sequence>
<dbReference type="AlphaFoldDB" id="A0AA37HLU5"/>
<dbReference type="NCBIfam" id="TIGR01843">
    <property type="entry name" value="type_I_hlyD"/>
    <property type="match status" value="1"/>
</dbReference>
<evidence type="ECO:0000256" key="5">
    <source>
        <dbReference type="ARBA" id="ARBA00022519"/>
    </source>
</evidence>
<dbReference type="EMBL" id="BPQM01000015">
    <property type="protein sequence ID" value="GJD77533.1"/>
    <property type="molecule type" value="Genomic_DNA"/>
</dbReference>
<reference evidence="12" key="1">
    <citation type="journal article" date="2016" name="Front. Microbiol.">
        <title>Genome Sequence of the Piezophilic, Mesophilic Sulfate-Reducing Bacterium Desulfovibrio indicus J2T.</title>
        <authorList>
            <person name="Cao J."/>
            <person name="Maignien L."/>
            <person name="Shao Z."/>
            <person name="Alain K."/>
            <person name="Jebbar M."/>
        </authorList>
    </citation>
    <scope>NUCLEOTIDE SEQUENCE</scope>
    <source>
        <strain evidence="12">NBRC 103626</strain>
    </source>
</reference>
<comment type="caution">
    <text evidence="12">The sequence shown here is derived from an EMBL/GenBank/DDBJ whole genome shotgun (WGS) entry which is preliminary data.</text>
</comment>
<dbReference type="Pfam" id="PF25994">
    <property type="entry name" value="HH_AprE"/>
    <property type="match status" value="1"/>
</dbReference>
<keyword evidence="4 9" id="KW-1003">Cell membrane</keyword>
<accession>A0AA37HLU5</accession>
<evidence type="ECO:0000256" key="4">
    <source>
        <dbReference type="ARBA" id="ARBA00022475"/>
    </source>
</evidence>
<dbReference type="InterPro" id="IPR050739">
    <property type="entry name" value="MFP"/>
</dbReference>
<evidence type="ECO:0000256" key="6">
    <source>
        <dbReference type="ARBA" id="ARBA00022692"/>
    </source>
</evidence>
<feature type="transmembrane region" description="Helical" evidence="9">
    <location>
        <begin position="85"/>
        <end position="104"/>
    </location>
</feature>
<keyword evidence="7 9" id="KW-1133">Transmembrane helix</keyword>
<feature type="domain" description="AprE-like long alpha-helical hairpin" evidence="10">
    <location>
        <begin position="201"/>
        <end position="391"/>
    </location>
</feature>
<dbReference type="PRINTS" id="PR01490">
    <property type="entry name" value="RTXTOXIND"/>
</dbReference>
<evidence type="ECO:0000256" key="1">
    <source>
        <dbReference type="ARBA" id="ARBA00004377"/>
    </source>
</evidence>
<keyword evidence="3 9" id="KW-0813">Transport</keyword>
<dbReference type="Proteomes" id="UP001055108">
    <property type="component" value="Unassembled WGS sequence"/>
</dbReference>
<keyword evidence="5 9" id="KW-0997">Cell inner membrane</keyword>
<evidence type="ECO:0000313" key="13">
    <source>
        <dbReference type="Proteomes" id="UP001055108"/>
    </source>
</evidence>
<dbReference type="GO" id="GO:0005886">
    <property type="term" value="C:plasma membrane"/>
    <property type="evidence" value="ECO:0007669"/>
    <property type="project" value="UniProtKB-SubCell"/>
</dbReference>
<dbReference type="PANTHER" id="PTHR30386:SF17">
    <property type="entry name" value="ALKALINE PROTEASE SECRETION PROTEIN APRE"/>
    <property type="match status" value="1"/>
</dbReference>
<dbReference type="InterPro" id="IPR058982">
    <property type="entry name" value="Beta-barrel_AprE"/>
</dbReference>
<feature type="transmembrane region" description="Helical" evidence="9">
    <location>
        <begin position="130"/>
        <end position="155"/>
    </location>
</feature>
<evidence type="ECO:0000256" key="9">
    <source>
        <dbReference type="RuleBase" id="RU365093"/>
    </source>
</evidence>
<keyword evidence="8 9" id="KW-0472">Membrane</keyword>